<keyword evidence="3" id="KW-1185">Reference proteome</keyword>
<dbReference type="PANTHER" id="PTHR34614">
    <property type="match status" value="1"/>
</dbReference>
<proteinExistence type="predicted"/>
<dbReference type="RefSeq" id="WP_101538875.1">
    <property type="nucleotide sequence ID" value="NZ_MXAV01000053.1"/>
</dbReference>
<name>A0A2I1DIH4_9PROT</name>
<dbReference type="InterPro" id="IPR012337">
    <property type="entry name" value="RNaseH-like_sf"/>
</dbReference>
<dbReference type="Proteomes" id="UP000234329">
    <property type="component" value="Unassembled WGS sequence"/>
</dbReference>
<evidence type="ECO:0000259" key="1">
    <source>
        <dbReference type="Pfam" id="PF01609"/>
    </source>
</evidence>
<organism evidence="2 3">
    <name type="scientific">Acidithiobacillus marinus</name>
    <dbReference type="NCBI Taxonomy" id="187490"/>
    <lineage>
        <taxon>Bacteria</taxon>
        <taxon>Pseudomonadati</taxon>
        <taxon>Pseudomonadota</taxon>
        <taxon>Acidithiobacillia</taxon>
        <taxon>Acidithiobacillales</taxon>
        <taxon>Acidithiobacillaceae</taxon>
        <taxon>Acidithiobacillus</taxon>
    </lineage>
</organism>
<gene>
    <name evidence="2" type="ORF">B1757_13765</name>
</gene>
<dbReference type="SUPFAM" id="SSF53098">
    <property type="entry name" value="Ribonuclease H-like"/>
    <property type="match status" value="1"/>
</dbReference>
<dbReference type="GO" id="GO:0006313">
    <property type="term" value="P:DNA transposition"/>
    <property type="evidence" value="ECO:0007669"/>
    <property type="project" value="InterPro"/>
</dbReference>
<evidence type="ECO:0000313" key="3">
    <source>
        <dbReference type="Proteomes" id="UP000234329"/>
    </source>
</evidence>
<dbReference type="InParanoid" id="A0A2I1DIH4"/>
<reference evidence="2 3" key="1">
    <citation type="submission" date="2017-03" db="EMBL/GenBank/DDBJ databases">
        <title>Draft genime sequence of the acidophilic sulfur-oxidizing bacterium Acidithiobacillus sp. SH, isolated from seawater.</title>
        <authorList>
            <person name="Sharmin S."/>
            <person name="Tokuhisa M."/>
            <person name="Kanao T."/>
            <person name="Kamimura K."/>
        </authorList>
    </citation>
    <scope>NUCLEOTIDE SEQUENCE [LARGE SCALE GENOMIC DNA]</scope>
    <source>
        <strain evidence="2 3">SH</strain>
    </source>
</reference>
<dbReference type="OrthoDB" id="8547152at2"/>
<dbReference type="EMBL" id="MXAV01000053">
    <property type="protein sequence ID" value="PKY09665.1"/>
    <property type="molecule type" value="Genomic_DNA"/>
</dbReference>
<protein>
    <submittedName>
        <fullName evidence="2">IS1634 family transposase</fullName>
    </submittedName>
</protein>
<dbReference type="InterPro" id="IPR047654">
    <property type="entry name" value="IS1634_transpos"/>
</dbReference>
<dbReference type="AlphaFoldDB" id="A0A2I1DIH4"/>
<evidence type="ECO:0000313" key="2">
    <source>
        <dbReference type="EMBL" id="PKY09665.1"/>
    </source>
</evidence>
<dbReference type="InterPro" id="IPR002559">
    <property type="entry name" value="Transposase_11"/>
</dbReference>
<sequence>MHVKITTSGSRRYVQLVESYRDDAGKVKKRTVATLGRLDQVDSQLNAVISGLMKVSGQTPAAMPVVSSPPSIAFESARALGDVWALTELWKELGFGALRQVFRKTRHTTDVEALIRVMVLNRLCDPESKLGVLRWVETVALPDVPVAAITHQQLLRSMDALMEQQPAVDAVVAGLLRPLIDQDLSVVFYDLTTIRSEGLVTLPRDVRQFGMAKEGLIARQFLLGVVQTAEGLPIYHEVFDGNTAETKTLLPTLGKVLERFPTVRRLVLIADRGLLSLDNLEALQAIRLTNGQSLEFILAVPGRRYHEFTDLLDSFQRESCHTATEEVIGERPWNNLRLVIAHDPMTAADQTAKRNARIEALLTQADQWAGKLDDQDAGKKHRGRKLSDSGAKARFYHAVCEAHCSRIIQVDMAAQQFSYDIDEAARTRAERMDGKLLLVTNVQDLSPAEVVARYQSLADIERGFKVLKSELEIGPVYHRLPDRIRAHAAICFMALILHRVMRSRLRASHTGLTPERALEQLRRIQHHQIRLNDAPPVAGVSSIHDSQNEVLHALRVKKPAASQQLTLL</sequence>
<accession>A0A2I1DIH4</accession>
<dbReference type="Pfam" id="PF01609">
    <property type="entry name" value="DDE_Tnp_1"/>
    <property type="match status" value="1"/>
</dbReference>
<dbReference type="GO" id="GO:0004803">
    <property type="term" value="F:transposase activity"/>
    <property type="evidence" value="ECO:0007669"/>
    <property type="project" value="InterPro"/>
</dbReference>
<comment type="caution">
    <text evidence="2">The sequence shown here is derived from an EMBL/GenBank/DDBJ whole genome shotgun (WGS) entry which is preliminary data.</text>
</comment>
<dbReference type="GO" id="GO:0003677">
    <property type="term" value="F:DNA binding"/>
    <property type="evidence" value="ECO:0007669"/>
    <property type="project" value="InterPro"/>
</dbReference>
<feature type="domain" description="Transposase IS4-like" evidence="1">
    <location>
        <begin position="225"/>
        <end position="497"/>
    </location>
</feature>
<dbReference type="NCBIfam" id="NF033559">
    <property type="entry name" value="transpos_IS1634"/>
    <property type="match status" value="1"/>
</dbReference>
<dbReference type="PANTHER" id="PTHR34614:SF2">
    <property type="entry name" value="TRANSPOSASE IS4-LIKE DOMAIN-CONTAINING PROTEIN"/>
    <property type="match status" value="1"/>
</dbReference>